<reference evidence="3 4" key="1">
    <citation type="submission" date="2024-11" db="EMBL/GenBank/DDBJ databases">
        <title>Adaptive evolution of stress response genes in parasites aligns with host niche diversity.</title>
        <authorList>
            <person name="Hahn C."/>
            <person name="Resl P."/>
        </authorList>
    </citation>
    <scope>NUCLEOTIDE SEQUENCE [LARGE SCALE GENOMIC DNA]</scope>
    <source>
        <strain evidence="3">EGGRZ-B1_66</strain>
        <tissue evidence="3">Body</tissue>
    </source>
</reference>
<comment type="caution">
    <text evidence="3">The sequence shown here is derived from an EMBL/GenBank/DDBJ whole genome shotgun (WGS) entry which is preliminary data.</text>
</comment>
<keyword evidence="2" id="KW-0732">Signal</keyword>
<protein>
    <submittedName>
        <fullName evidence="3">Uncharacterized protein</fullName>
    </submittedName>
</protein>
<feature type="region of interest" description="Disordered" evidence="1">
    <location>
        <begin position="287"/>
        <end position="306"/>
    </location>
</feature>
<evidence type="ECO:0000313" key="4">
    <source>
        <dbReference type="Proteomes" id="UP001626550"/>
    </source>
</evidence>
<feature type="chain" id="PRO_5044768356" evidence="2">
    <location>
        <begin position="18"/>
        <end position="607"/>
    </location>
</feature>
<feature type="compositionally biased region" description="Basic and acidic residues" evidence="1">
    <location>
        <begin position="287"/>
        <end position="301"/>
    </location>
</feature>
<dbReference type="AlphaFoldDB" id="A0ABD2QAW5"/>
<accession>A0ABD2QAW5</accession>
<evidence type="ECO:0000256" key="2">
    <source>
        <dbReference type="SAM" id="SignalP"/>
    </source>
</evidence>
<proteinExistence type="predicted"/>
<dbReference type="EMBL" id="JBJKFK010000545">
    <property type="protein sequence ID" value="KAL3316392.1"/>
    <property type="molecule type" value="Genomic_DNA"/>
</dbReference>
<gene>
    <name evidence="3" type="ORF">Ciccas_004960</name>
</gene>
<feature type="signal peptide" evidence="2">
    <location>
        <begin position="1"/>
        <end position="17"/>
    </location>
</feature>
<sequence length="607" mass="67996">MQILLVLILVAIFVASCQEGIQQSNDLDNLIRRKGTNLSVSDIFQLLDIEEELKSISLNDKDLKKLGHVINQKLARKKTEDPDFGSERSELLAYQYWNEERLKKQSTTADPGFELVKDMNAAPKLQKRLFRKSGLSKTGSVMAGVFKSIGSSVKKAAVKVVQFLAKIKNEMKETFRIVKEKLKAAIARAKAVFAKSKAAKRLIFMKEVVTTTYENLPEPIKDMIFDKATDLVLGSGGDISLGLDDIDFDPNSLEDDDDLAEQLEQEGLGLDDDSELDDLETEMNEFKEKEYEQGKISKQERDEDLFSEEEEAVIRGDTSRIIPKSQNKKKNHHKDCCCVVVNGDKKPLEDLNEDELESIDPVSLKLVEGLDDLGLSSDALDDDSSGLFNITMADFEPESLQITSDPVKDELDALEDMDYTEELSDEAFLNSLTKRSIQKRSNEKGCECSHRALMKREIAIGKRNKKLGRRQPPALTSALPPDATIAFLNQSGIRTDNLCTSANKKPDCVNLDGVRVGALAGLMSLKLICPLCPLHILSAGEASSNPFLKGWEFEIEPNDELNVFISESFSSFDGQAELFDQNKNRWSIETKDKNNLENFKWKVLVHL</sequence>
<dbReference type="Proteomes" id="UP001626550">
    <property type="component" value="Unassembled WGS sequence"/>
</dbReference>
<evidence type="ECO:0000313" key="3">
    <source>
        <dbReference type="EMBL" id="KAL3316392.1"/>
    </source>
</evidence>
<name>A0ABD2QAW5_9PLAT</name>
<keyword evidence="4" id="KW-1185">Reference proteome</keyword>
<evidence type="ECO:0000256" key="1">
    <source>
        <dbReference type="SAM" id="MobiDB-lite"/>
    </source>
</evidence>
<organism evidence="3 4">
    <name type="scientific">Cichlidogyrus casuarinus</name>
    <dbReference type="NCBI Taxonomy" id="1844966"/>
    <lineage>
        <taxon>Eukaryota</taxon>
        <taxon>Metazoa</taxon>
        <taxon>Spiralia</taxon>
        <taxon>Lophotrochozoa</taxon>
        <taxon>Platyhelminthes</taxon>
        <taxon>Monogenea</taxon>
        <taxon>Monopisthocotylea</taxon>
        <taxon>Dactylogyridea</taxon>
        <taxon>Ancyrocephalidae</taxon>
        <taxon>Cichlidogyrus</taxon>
    </lineage>
</organism>